<name>A0A317XMK4_9BASI</name>
<keyword evidence="3" id="KW-1185">Reference proteome</keyword>
<feature type="transmembrane region" description="Helical" evidence="1">
    <location>
        <begin position="87"/>
        <end position="110"/>
    </location>
</feature>
<dbReference type="Proteomes" id="UP000246740">
    <property type="component" value="Unassembled WGS sequence"/>
</dbReference>
<accession>A0A317XMK4</accession>
<evidence type="ECO:0000256" key="1">
    <source>
        <dbReference type="SAM" id="Phobius"/>
    </source>
</evidence>
<sequence>MQDRRLLCDVQYSSVLYASAFSTLALTWLDGFHWPRFASRACQWSVKTTSPKEVAVFNQSLPATNPACSHPPSAVGSSFAAAVQKRALLSFFLFSLSLSLSLSIYIYIYAVRSSYTLASPGESFYKYKNNGSLLLAPTLFPVSVPLLPRSVNLIVFTTF</sequence>
<evidence type="ECO:0000313" key="2">
    <source>
        <dbReference type="EMBL" id="PWY99563.1"/>
    </source>
</evidence>
<organism evidence="2 3">
    <name type="scientific">Testicularia cyperi</name>
    <dbReference type="NCBI Taxonomy" id="1882483"/>
    <lineage>
        <taxon>Eukaryota</taxon>
        <taxon>Fungi</taxon>
        <taxon>Dikarya</taxon>
        <taxon>Basidiomycota</taxon>
        <taxon>Ustilaginomycotina</taxon>
        <taxon>Ustilaginomycetes</taxon>
        <taxon>Ustilaginales</taxon>
        <taxon>Anthracoideaceae</taxon>
        <taxon>Testicularia</taxon>
    </lineage>
</organism>
<keyword evidence="1" id="KW-0472">Membrane</keyword>
<evidence type="ECO:0000313" key="3">
    <source>
        <dbReference type="Proteomes" id="UP000246740"/>
    </source>
</evidence>
<protein>
    <submittedName>
        <fullName evidence="2">Uncharacterized protein</fullName>
    </submittedName>
</protein>
<keyword evidence="1" id="KW-1133">Transmembrane helix</keyword>
<reference evidence="2 3" key="1">
    <citation type="journal article" date="2018" name="Mol. Biol. Evol.">
        <title>Broad Genomic Sampling Reveals a Smut Pathogenic Ancestry of the Fungal Clade Ustilaginomycotina.</title>
        <authorList>
            <person name="Kijpornyongpan T."/>
            <person name="Mondo S.J."/>
            <person name="Barry K."/>
            <person name="Sandor L."/>
            <person name="Lee J."/>
            <person name="Lipzen A."/>
            <person name="Pangilinan J."/>
            <person name="LaButti K."/>
            <person name="Hainaut M."/>
            <person name="Henrissat B."/>
            <person name="Grigoriev I.V."/>
            <person name="Spatafora J.W."/>
            <person name="Aime M.C."/>
        </authorList>
    </citation>
    <scope>NUCLEOTIDE SEQUENCE [LARGE SCALE GENOMIC DNA]</scope>
    <source>
        <strain evidence="2 3">MCA 3645</strain>
    </source>
</reference>
<dbReference type="InParanoid" id="A0A317XMK4"/>
<dbReference type="AlphaFoldDB" id="A0A317XMK4"/>
<gene>
    <name evidence="2" type="ORF">BCV70DRAFT_120538</name>
</gene>
<keyword evidence="1" id="KW-0812">Transmembrane</keyword>
<proteinExistence type="predicted"/>
<dbReference type="EMBL" id="KZ819195">
    <property type="protein sequence ID" value="PWY99563.1"/>
    <property type="molecule type" value="Genomic_DNA"/>
</dbReference>